<dbReference type="InterPro" id="IPR014942">
    <property type="entry name" value="AbiEii"/>
</dbReference>
<keyword evidence="2" id="KW-0808">Transferase</keyword>
<sequence>MMLEDRDIDILAYNVETVLAEKIETMLVRSTLNTRTRDFYDMLALANMGADIDYAILAEAVAATAKTRGHDVALADSNGFPHNAPKHNSIAGQKWCVREIGAPLFRIRKRSCRLPRKASWRQRLANVRVPTLRRCDRTHNFLFRIRENAERKAVP</sequence>
<dbReference type="AlphaFoldDB" id="A0A9E6MRQ8"/>
<dbReference type="Proteomes" id="UP000671910">
    <property type="component" value="Chromosome"/>
</dbReference>
<gene>
    <name evidence="1" type="ORF">GMI68_00845</name>
    <name evidence="2" type="ORF">J7S26_01255</name>
</gene>
<accession>A0A9E6MRQ8</accession>
<evidence type="ECO:0000313" key="1">
    <source>
        <dbReference type="EMBL" id="NHM13331.1"/>
    </source>
</evidence>
<keyword evidence="3" id="KW-1185">Reference proteome</keyword>
<name>A0A9E6MRQ8_9ACTN</name>
<protein>
    <submittedName>
        <fullName evidence="2">Nucleotidyl transferase AbiEii/AbiGii toxin family protein</fullName>
    </submittedName>
</protein>
<reference evidence="2" key="2">
    <citation type="submission" date="2021-04" db="EMBL/GenBank/DDBJ databases">
        <title>Novel species in family Eggerthellaceae.</title>
        <authorList>
            <person name="Zhang G."/>
        </authorList>
    </citation>
    <scope>NUCLEOTIDE SEQUENCE</scope>
    <source>
        <strain evidence="2">Zg-886</strain>
    </source>
</reference>
<evidence type="ECO:0000313" key="3">
    <source>
        <dbReference type="Proteomes" id="UP000636394"/>
    </source>
</evidence>
<evidence type="ECO:0000313" key="2">
    <source>
        <dbReference type="EMBL" id="QTU85158.1"/>
    </source>
</evidence>
<dbReference type="Pfam" id="PF08843">
    <property type="entry name" value="AbiEii"/>
    <property type="match status" value="1"/>
</dbReference>
<proteinExistence type="predicted"/>
<organism evidence="2 4">
    <name type="scientific">Xiamenia xianingshaonis</name>
    <dbReference type="NCBI Taxonomy" id="2682776"/>
    <lineage>
        <taxon>Bacteria</taxon>
        <taxon>Bacillati</taxon>
        <taxon>Actinomycetota</taxon>
        <taxon>Coriobacteriia</taxon>
        <taxon>Eggerthellales</taxon>
        <taxon>Eggerthellaceae</taxon>
        <taxon>Xiamenia</taxon>
    </lineage>
</organism>
<dbReference type="GO" id="GO:0016740">
    <property type="term" value="F:transferase activity"/>
    <property type="evidence" value="ECO:0007669"/>
    <property type="project" value="UniProtKB-KW"/>
</dbReference>
<dbReference type="KEGG" id="ebz:J7S26_01255"/>
<dbReference type="EMBL" id="CP072829">
    <property type="protein sequence ID" value="QTU85158.1"/>
    <property type="molecule type" value="Genomic_DNA"/>
</dbReference>
<reference evidence="1 3" key="1">
    <citation type="submission" date="2019-11" db="EMBL/GenBank/DDBJ databases">
        <title>Eggerthellaceae novel genus isolated from the rectal contents of marmort.</title>
        <authorList>
            <person name="Zhang G."/>
        </authorList>
    </citation>
    <scope>NUCLEOTIDE SEQUENCE [LARGE SCALE GENOMIC DNA]</scope>
    <source>
        <strain evidence="1">Zg-886</strain>
        <strain evidence="3">zg-886</strain>
    </source>
</reference>
<dbReference type="Proteomes" id="UP000636394">
    <property type="component" value="Unassembled WGS sequence"/>
</dbReference>
<dbReference type="EMBL" id="WPCR01000001">
    <property type="protein sequence ID" value="NHM13331.1"/>
    <property type="molecule type" value="Genomic_DNA"/>
</dbReference>
<evidence type="ECO:0000313" key="4">
    <source>
        <dbReference type="Proteomes" id="UP000671910"/>
    </source>
</evidence>